<sequence>MKRLKEDSLLLLRGFDSVASLLSQLSNTFYNVFQPCAWFGLVFLRFSTVQDVEDDQLKEFLMEVSIMKRDRLPNVVLFMGAVTIRPHYSIVTDYLPRYYSHSNDYLEICRCYKSIYEIPSVKGDPAKWIPVLRKICQYLVLAPHDPMSLLKQLVTMEVIQWTALWNTYRDEFENERNMLGGSLGDKAADNLKERNILVVSKYYARITVKRLAELLCLTIEETKKHLSDMVLSKALVAKVDRPWELYALRQPKTAMTF</sequence>
<dbReference type="GO" id="GO:0005737">
    <property type="term" value="C:cytoplasm"/>
    <property type="evidence" value="ECO:0007669"/>
    <property type="project" value="TreeGrafter"/>
</dbReference>
<dbReference type="InterPro" id="IPR040134">
    <property type="entry name" value="PSMD12/CSN4"/>
</dbReference>
<feature type="domain" description="PCI" evidence="1">
    <location>
        <begin position="183"/>
        <end position="242"/>
    </location>
</feature>
<gene>
    <name evidence="2" type="ORF">M8C21_015259</name>
</gene>
<keyword evidence="3" id="KW-1185">Reference proteome</keyword>
<dbReference type="Gene3D" id="3.30.200.20">
    <property type="entry name" value="Phosphorylase Kinase, domain 1"/>
    <property type="match status" value="1"/>
</dbReference>
<dbReference type="Gene3D" id="1.10.10.10">
    <property type="entry name" value="Winged helix-like DNA-binding domain superfamily/Winged helix DNA-binding domain"/>
    <property type="match status" value="1"/>
</dbReference>
<comment type="caution">
    <text evidence="2">The sequence shown here is derived from an EMBL/GenBank/DDBJ whole genome shotgun (WGS) entry which is preliminary data.</text>
</comment>
<protein>
    <recommendedName>
        <fullName evidence="1">PCI domain-containing protein</fullName>
    </recommendedName>
</protein>
<dbReference type="EMBL" id="JAMZMK010012103">
    <property type="protein sequence ID" value="KAI7724997.1"/>
    <property type="molecule type" value="Genomic_DNA"/>
</dbReference>
<evidence type="ECO:0000313" key="2">
    <source>
        <dbReference type="EMBL" id="KAI7724997.1"/>
    </source>
</evidence>
<dbReference type="AlphaFoldDB" id="A0AAD5BKK1"/>
<name>A0AAD5BKK1_AMBAR</name>
<dbReference type="InterPro" id="IPR000717">
    <property type="entry name" value="PCI_dom"/>
</dbReference>
<reference evidence="2" key="1">
    <citation type="submission" date="2022-06" db="EMBL/GenBank/DDBJ databases">
        <title>Uncovering the hologenomic basis of an extraordinary plant invasion.</title>
        <authorList>
            <person name="Bieker V.C."/>
            <person name="Martin M.D."/>
            <person name="Gilbert T."/>
            <person name="Hodgins K."/>
            <person name="Battlay P."/>
            <person name="Petersen B."/>
            <person name="Wilson J."/>
        </authorList>
    </citation>
    <scope>NUCLEOTIDE SEQUENCE</scope>
    <source>
        <strain evidence="2">AA19_3_7</strain>
        <tissue evidence="2">Leaf</tissue>
    </source>
</reference>
<evidence type="ECO:0000313" key="3">
    <source>
        <dbReference type="Proteomes" id="UP001206925"/>
    </source>
</evidence>
<evidence type="ECO:0000259" key="1">
    <source>
        <dbReference type="Pfam" id="PF01399"/>
    </source>
</evidence>
<dbReference type="PANTHER" id="PTHR10855:SF1">
    <property type="entry name" value="26S PROTEASOME NON-ATPASE REGULATORY SUBUNIT 12"/>
    <property type="match status" value="1"/>
</dbReference>
<dbReference type="SUPFAM" id="SSF46785">
    <property type="entry name" value="Winged helix' DNA-binding domain"/>
    <property type="match status" value="1"/>
</dbReference>
<accession>A0AAD5BKK1</accession>
<dbReference type="InterPro" id="IPR036390">
    <property type="entry name" value="WH_DNA-bd_sf"/>
</dbReference>
<dbReference type="InterPro" id="IPR036388">
    <property type="entry name" value="WH-like_DNA-bd_sf"/>
</dbReference>
<dbReference type="SUPFAM" id="SSF56112">
    <property type="entry name" value="Protein kinase-like (PK-like)"/>
    <property type="match status" value="1"/>
</dbReference>
<proteinExistence type="predicted"/>
<dbReference type="InterPro" id="IPR011009">
    <property type="entry name" value="Kinase-like_dom_sf"/>
</dbReference>
<dbReference type="PANTHER" id="PTHR10855">
    <property type="entry name" value="26S PROTEASOME NON-ATPASE REGULATORY SUBUNIT 12/COP9 SIGNALOSOME COMPLEX SUBUNIT 4"/>
    <property type="match status" value="1"/>
</dbReference>
<dbReference type="GO" id="GO:0008541">
    <property type="term" value="C:proteasome regulatory particle, lid subcomplex"/>
    <property type="evidence" value="ECO:0007669"/>
    <property type="project" value="TreeGrafter"/>
</dbReference>
<dbReference type="Pfam" id="PF01399">
    <property type="entry name" value="PCI"/>
    <property type="match status" value="1"/>
</dbReference>
<dbReference type="Proteomes" id="UP001206925">
    <property type="component" value="Unassembled WGS sequence"/>
</dbReference>
<organism evidence="2 3">
    <name type="scientific">Ambrosia artemisiifolia</name>
    <name type="common">Common ragweed</name>
    <dbReference type="NCBI Taxonomy" id="4212"/>
    <lineage>
        <taxon>Eukaryota</taxon>
        <taxon>Viridiplantae</taxon>
        <taxon>Streptophyta</taxon>
        <taxon>Embryophyta</taxon>
        <taxon>Tracheophyta</taxon>
        <taxon>Spermatophyta</taxon>
        <taxon>Magnoliopsida</taxon>
        <taxon>eudicotyledons</taxon>
        <taxon>Gunneridae</taxon>
        <taxon>Pentapetalae</taxon>
        <taxon>asterids</taxon>
        <taxon>campanulids</taxon>
        <taxon>Asterales</taxon>
        <taxon>Asteraceae</taxon>
        <taxon>Asteroideae</taxon>
        <taxon>Heliantheae alliance</taxon>
        <taxon>Heliantheae</taxon>
        <taxon>Ambrosia</taxon>
    </lineage>
</organism>